<comment type="caution">
    <text evidence="2">The sequence shown here is derived from an EMBL/GenBank/DDBJ whole genome shotgun (WGS) entry which is preliminary data.</text>
</comment>
<organism evidence="2 3">
    <name type="scientific">Streptomyces phaeofaciens</name>
    <dbReference type="NCBI Taxonomy" id="68254"/>
    <lineage>
        <taxon>Bacteria</taxon>
        <taxon>Bacillati</taxon>
        <taxon>Actinomycetota</taxon>
        <taxon>Actinomycetes</taxon>
        <taxon>Kitasatosporales</taxon>
        <taxon>Streptomycetaceae</taxon>
        <taxon>Streptomyces</taxon>
    </lineage>
</organism>
<protein>
    <submittedName>
        <fullName evidence="2">Uncharacterized protein</fullName>
    </submittedName>
</protein>
<evidence type="ECO:0000313" key="2">
    <source>
        <dbReference type="EMBL" id="GGT99641.1"/>
    </source>
</evidence>
<feature type="region of interest" description="Disordered" evidence="1">
    <location>
        <begin position="151"/>
        <end position="192"/>
    </location>
</feature>
<accession>A0A918HRJ0</accession>
<dbReference type="EMBL" id="BMSA01000062">
    <property type="protein sequence ID" value="GGT99641.1"/>
    <property type="molecule type" value="Genomic_DNA"/>
</dbReference>
<gene>
    <name evidence="2" type="ORF">GCM10010226_90900</name>
</gene>
<proteinExistence type="predicted"/>
<keyword evidence="3" id="KW-1185">Reference proteome</keyword>
<dbReference type="AlphaFoldDB" id="A0A918HRJ0"/>
<sequence length="192" mass="20060">MLFLGGVAGDAAKPRDGSLGFVPVGPAGAVALDMPGHRLDQGEGRFGVREQERCGEVHVQVRQGVQVQLVVAAVVGSQREQPACCRGVPVLASRTSCWARVMGSSGGEAISRSTRSRNSAMVRGRFDGSWKVHCLATARHGLPCGGSRGTFASGSDHVTPDRMPPTDMRVGGGVPPERRPPHVVPGTHARPG</sequence>
<evidence type="ECO:0000256" key="1">
    <source>
        <dbReference type="SAM" id="MobiDB-lite"/>
    </source>
</evidence>
<reference evidence="2" key="1">
    <citation type="journal article" date="2014" name="Int. J. Syst. Evol. Microbiol.">
        <title>Complete genome sequence of Corynebacterium casei LMG S-19264T (=DSM 44701T), isolated from a smear-ripened cheese.</title>
        <authorList>
            <consortium name="US DOE Joint Genome Institute (JGI-PGF)"/>
            <person name="Walter F."/>
            <person name="Albersmeier A."/>
            <person name="Kalinowski J."/>
            <person name="Ruckert C."/>
        </authorList>
    </citation>
    <scope>NUCLEOTIDE SEQUENCE</scope>
    <source>
        <strain evidence="2">JCM 4125</strain>
    </source>
</reference>
<dbReference type="Proteomes" id="UP000646776">
    <property type="component" value="Unassembled WGS sequence"/>
</dbReference>
<evidence type="ECO:0000313" key="3">
    <source>
        <dbReference type="Proteomes" id="UP000646776"/>
    </source>
</evidence>
<name>A0A918HRJ0_9ACTN</name>
<reference evidence="2" key="2">
    <citation type="submission" date="2020-09" db="EMBL/GenBank/DDBJ databases">
        <authorList>
            <person name="Sun Q."/>
            <person name="Ohkuma M."/>
        </authorList>
    </citation>
    <scope>NUCLEOTIDE SEQUENCE</scope>
    <source>
        <strain evidence="2">JCM 4125</strain>
    </source>
</reference>